<evidence type="ECO:0000256" key="1">
    <source>
        <dbReference type="ARBA" id="ARBA00000563"/>
    </source>
</evidence>
<dbReference type="FunFam" id="3.30.420.10:FF:000033">
    <property type="entry name" value="Exodeoxyribonuclease I"/>
    <property type="match status" value="1"/>
</dbReference>
<keyword evidence="5 15" id="KW-0479">Metal-binding</keyword>
<dbReference type="InterPro" id="IPR013620">
    <property type="entry name" value="Exonuc_1_SH3"/>
</dbReference>
<keyword evidence="8 13" id="KW-0269">Exonuclease</keyword>
<evidence type="ECO:0000256" key="6">
    <source>
        <dbReference type="ARBA" id="ARBA00022763"/>
    </source>
</evidence>
<evidence type="ECO:0000313" key="19">
    <source>
        <dbReference type="Proteomes" id="UP000005234"/>
    </source>
</evidence>
<dbReference type="RefSeq" id="WP_014403386.1">
    <property type="nucleotide sequence ID" value="NC_017033.1"/>
</dbReference>
<dbReference type="PIRSF" id="PIRSF000977">
    <property type="entry name" value="Exodeoxyribonuclease_I"/>
    <property type="match status" value="1"/>
</dbReference>
<keyword evidence="19" id="KW-1185">Reference proteome</keyword>
<feature type="binding site" evidence="15">
    <location>
        <position position="10"/>
    </location>
    <ligand>
        <name>Mg(2+)</name>
        <dbReference type="ChEBI" id="CHEBI:18420"/>
        <label>1</label>
    </ligand>
</feature>
<organism evidence="18 19">
    <name type="scientific">Frateuria aurantia (strain ATCC 33424 / DSM 6220 / KCTC 2777 / LMG 1558 / NBRC 3245 / NCIMB 13370)</name>
    <name type="common">Acetobacter aurantius</name>
    <dbReference type="NCBI Taxonomy" id="767434"/>
    <lineage>
        <taxon>Bacteria</taxon>
        <taxon>Pseudomonadati</taxon>
        <taxon>Pseudomonadota</taxon>
        <taxon>Gammaproteobacteria</taxon>
        <taxon>Lysobacterales</taxon>
        <taxon>Rhodanobacteraceae</taxon>
        <taxon>Frateuria</taxon>
    </lineage>
</organism>
<accession>H8L1X6</accession>
<dbReference type="GO" id="GO:0003677">
    <property type="term" value="F:DNA binding"/>
    <property type="evidence" value="ECO:0007669"/>
    <property type="project" value="UniProtKB-KW"/>
</dbReference>
<dbReference type="GO" id="GO:0006281">
    <property type="term" value="P:DNA repair"/>
    <property type="evidence" value="ECO:0007669"/>
    <property type="project" value="UniProtKB-KW"/>
</dbReference>
<dbReference type="PROSITE" id="PS51785">
    <property type="entry name" value="EXOI_C"/>
    <property type="match status" value="1"/>
</dbReference>
<dbReference type="Gene3D" id="3.30.420.10">
    <property type="entry name" value="Ribonuclease H-like superfamily/Ribonuclease H"/>
    <property type="match status" value="1"/>
</dbReference>
<evidence type="ECO:0000256" key="14">
    <source>
        <dbReference type="PIRSR" id="PIRSR000977-1"/>
    </source>
</evidence>
<evidence type="ECO:0000313" key="18">
    <source>
        <dbReference type="EMBL" id="AFC86383.1"/>
    </source>
</evidence>
<name>H8L1X6_FRAAD</name>
<dbReference type="HOGENOM" id="CLU_043508_1_1_6"/>
<dbReference type="Pfam" id="PF08411">
    <property type="entry name" value="ExoI_SH3"/>
    <property type="match status" value="1"/>
</dbReference>
<feature type="domain" description="ExoI C-terminal" evidence="17">
    <location>
        <begin position="355"/>
        <end position="476"/>
    </location>
</feature>
<dbReference type="InterPro" id="IPR034747">
    <property type="entry name" value="EXOI_SH3"/>
</dbReference>
<evidence type="ECO:0000256" key="9">
    <source>
        <dbReference type="ARBA" id="ARBA00022842"/>
    </source>
</evidence>
<dbReference type="PROSITE" id="PS51784">
    <property type="entry name" value="EXOI_SH3"/>
    <property type="match status" value="1"/>
</dbReference>
<keyword evidence="6 13" id="KW-0227">DNA damage</keyword>
<dbReference type="InterPro" id="IPR012337">
    <property type="entry name" value="RNaseH-like_sf"/>
</dbReference>
<dbReference type="Gene3D" id="3.30.1520.20">
    <property type="entry name" value="Exonuclease ExoI, domain 2"/>
    <property type="match status" value="1"/>
</dbReference>
<dbReference type="GO" id="GO:0046872">
    <property type="term" value="F:metal ion binding"/>
    <property type="evidence" value="ECO:0007669"/>
    <property type="project" value="UniProtKB-KW"/>
</dbReference>
<evidence type="ECO:0000256" key="2">
    <source>
        <dbReference type="ARBA" id="ARBA00012108"/>
    </source>
</evidence>
<evidence type="ECO:0000256" key="7">
    <source>
        <dbReference type="ARBA" id="ARBA00022801"/>
    </source>
</evidence>
<feature type="binding site" evidence="15">
    <location>
        <position position="181"/>
    </location>
    <ligand>
        <name>Mg(2+)</name>
        <dbReference type="ChEBI" id="CHEBI:18420"/>
        <label>2</label>
    </ligand>
</feature>
<keyword evidence="4 13" id="KW-0540">Nuclease</keyword>
<dbReference type="InterPro" id="IPR036397">
    <property type="entry name" value="RNaseH_sf"/>
</dbReference>
<gene>
    <name evidence="18" type="ordered locus">Fraau_1999</name>
</gene>
<evidence type="ECO:0000256" key="15">
    <source>
        <dbReference type="PIRSR" id="PIRSR000977-2"/>
    </source>
</evidence>
<dbReference type="InterPro" id="IPR023607">
    <property type="entry name" value="Exodeoxyribonuclease_I"/>
</dbReference>
<evidence type="ECO:0000256" key="4">
    <source>
        <dbReference type="ARBA" id="ARBA00022722"/>
    </source>
</evidence>
<keyword evidence="7 13" id="KW-0378">Hydrolase</keyword>
<dbReference type="NCBIfam" id="NF008746">
    <property type="entry name" value="PRK11779.1"/>
    <property type="match status" value="1"/>
</dbReference>
<comment type="catalytic activity">
    <reaction evidence="1 13">
        <text>Exonucleolytic cleavage in the 3'- to 5'-direction to yield nucleoside 5'-phosphates.</text>
        <dbReference type="EC" id="3.1.11.1"/>
    </reaction>
</comment>
<sequence length="484" mass="55223">MTEPTFFWHDYETFGADPRRDRPVQFAGIRTDMELNIIEEPVMFYGLPPKDMPPHPEACLITRITPQLAAREGIREAEFAARVQEQLGRPGTCGVGYNSLRFDDEVTRQLLYRNFFDPYAREWEHGNARWDLIDLVRMCEALRPDGIQWPSREDGAPSFKLEQLATANALEQAQAHDALSDVRALIGLAQLIRQRQPRLWDWYYQLRRKQQVQSLLDPIAMTPLVHISSRYPASRHCLAIIVPLAEHPSRPGEMIIYDLDHDPDDWLALDAQSIADRVFVARADLPEGIERVPLRTLRSNRAPALAPMSVLRPVDLERLQLNPDIQLAHLEKLRRAPDLVSKVRDIFGHASDFPPAGDPELALYDGFAARADKPLLVKVRTSPPEALAGLASAFKDPRYPELLFRYRARNWPETLSAEETARWRAFLQDRLSGRSPTVELSLAEYFQRIASLREERTAPADQLLLDQLQVWGESLGEDLSLPIA</sequence>
<dbReference type="GO" id="GO:0008310">
    <property type="term" value="F:single-stranded DNA 3'-5' DNA exonuclease activity"/>
    <property type="evidence" value="ECO:0007669"/>
    <property type="project" value="UniProtKB-EC"/>
</dbReference>
<dbReference type="STRING" id="767434.Fraau_1999"/>
<keyword evidence="10" id="KW-0238">DNA-binding</keyword>
<dbReference type="EC" id="3.1.11.1" evidence="2 13"/>
<keyword evidence="9 15" id="KW-0460">Magnesium</keyword>
<evidence type="ECO:0000256" key="8">
    <source>
        <dbReference type="ARBA" id="ARBA00022839"/>
    </source>
</evidence>
<dbReference type="Pfam" id="PF00929">
    <property type="entry name" value="RNase_T"/>
    <property type="match status" value="1"/>
</dbReference>
<reference evidence="18" key="1">
    <citation type="submission" date="2012-02" db="EMBL/GenBank/DDBJ databases">
        <title>The complete genome of Frateuria aurantia DSM 6220.</title>
        <authorList>
            <consortium name="US DOE Joint Genome Institute (JGI-PGF)"/>
            <person name="Lucas S."/>
            <person name="Copeland A."/>
            <person name="Lapidus A."/>
            <person name="Glavina del Rio T."/>
            <person name="Dalin E."/>
            <person name="Tice H."/>
            <person name="Bruce D."/>
            <person name="Goodwin L."/>
            <person name="Pitluck S."/>
            <person name="Peters L."/>
            <person name="Ovchinnikova G."/>
            <person name="Teshima H."/>
            <person name="Kyrpides N."/>
            <person name="Mavromatis K."/>
            <person name="Ivanova N."/>
            <person name="Brettin T."/>
            <person name="Detter J.C."/>
            <person name="Han C."/>
            <person name="Larimer F."/>
            <person name="Land M."/>
            <person name="Hauser L."/>
            <person name="Markowitz V."/>
            <person name="Cheng J.-F."/>
            <person name="Hugenholtz P."/>
            <person name="Woyke T."/>
            <person name="Wu D."/>
            <person name="Brambilla E."/>
            <person name="Klenk H.-P."/>
            <person name="Eisen J.A."/>
        </authorList>
    </citation>
    <scope>NUCLEOTIDE SEQUENCE</scope>
    <source>
        <strain evidence="18">DSM 6220</strain>
    </source>
</reference>
<comment type="cofactor">
    <cofactor evidence="15">
        <name>Mg(2+)</name>
        <dbReference type="ChEBI" id="CHEBI:18420"/>
    </cofactor>
    <text evidence="15">Binds 2 Mg(2+) ions per monomer.</text>
</comment>
<dbReference type="Pfam" id="PF26016">
    <property type="entry name" value="ExoI_C"/>
    <property type="match status" value="1"/>
</dbReference>
<dbReference type="KEGG" id="fau:Fraau_1999"/>
<dbReference type="Gene3D" id="1.20.1280.70">
    <property type="entry name" value="Exonuclease ExoI, domain 3"/>
    <property type="match status" value="1"/>
</dbReference>
<dbReference type="CDD" id="cd06138">
    <property type="entry name" value="ExoI_N"/>
    <property type="match status" value="1"/>
</dbReference>
<comment type="subunit">
    <text evidence="12">Monomer. Interacts with ssb (via C-terminus); this interaction stimulates the exonuclease activity by recruiting the enzyme to its substrate.</text>
</comment>
<protein>
    <recommendedName>
        <fullName evidence="3 13">Exodeoxyribonuclease I</fullName>
        <ecNumber evidence="2 13">3.1.11.1</ecNumber>
    </recommendedName>
</protein>
<feature type="binding site" evidence="14">
    <location>
        <position position="160"/>
    </location>
    <ligand>
        <name>substrate</name>
    </ligand>
</feature>
<dbReference type="AlphaFoldDB" id="H8L1X6"/>
<feature type="domain" description="ExoI SH3-like" evidence="16">
    <location>
        <begin position="197"/>
        <end position="351"/>
    </location>
</feature>
<dbReference type="eggNOG" id="COG2925">
    <property type="taxonomic scope" value="Bacteria"/>
</dbReference>
<feature type="binding site" evidence="14">
    <location>
        <position position="12"/>
    </location>
    <ligand>
        <name>substrate</name>
    </ligand>
</feature>
<dbReference type="InterPro" id="IPR013520">
    <property type="entry name" value="Ribonucl_H"/>
</dbReference>
<evidence type="ECO:0000256" key="10">
    <source>
        <dbReference type="ARBA" id="ARBA00023125"/>
    </source>
</evidence>
<dbReference type="InterPro" id="IPR058561">
    <property type="entry name" value="Exonuc_1_C"/>
</dbReference>
<proteinExistence type="predicted"/>
<evidence type="ECO:0000259" key="16">
    <source>
        <dbReference type="PROSITE" id="PS51784"/>
    </source>
</evidence>
<evidence type="ECO:0000256" key="11">
    <source>
        <dbReference type="ARBA" id="ARBA00023204"/>
    </source>
</evidence>
<dbReference type="EMBL" id="CP003350">
    <property type="protein sequence ID" value="AFC86383.1"/>
    <property type="molecule type" value="Genomic_DNA"/>
</dbReference>
<evidence type="ECO:0000259" key="17">
    <source>
        <dbReference type="PROSITE" id="PS51785"/>
    </source>
</evidence>
<dbReference type="SUPFAM" id="SSF53098">
    <property type="entry name" value="Ribonuclease H-like"/>
    <property type="match status" value="1"/>
</dbReference>
<dbReference type="OrthoDB" id="9763470at2"/>
<dbReference type="Proteomes" id="UP000005234">
    <property type="component" value="Chromosome"/>
</dbReference>
<evidence type="ECO:0000256" key="13">
    <source>
        <dbReference type="PIRNR" id="PIRNR000977"/>
    </source>
</evidence>
<keyword evidence="11 13" id="KW-0234">DNA repair</keyword>
<evidence type="ECO:0000256" key="3">
    <source>
        <dbReference type="ARBA" id="ARBA00019900"/>
    </source>
</evidence>
<evidence type="ECO:0000256" key="5">
    <source>
        <dbReference type="ARBA" id="ARBA00022723"/>
    </source>
</evidence>
<dbReference type="InterPro" id="IPR038649">
    <property type="entry name" value="EXOI_SH3_sf"/>
</dbReference>
<dbReference type="Gene3D" id="1.10.287.1240">
    <property type="match status" value="1"/>
</dbReference>
<feature type="binding site" evidence="15">
    <location>
        <position position="12"/>
    </location>
    <ligand>
        <name>Mg(2+)</name>
        <dbReference type="ChEBI" id="CHEBI:18420"/>
        <label>2</label>
    </ligand>
</feature>
<evidence type="ECO:0000256" key="12">
    <source>
        <dbReference type="ARBA" id="ARBA00046792"/>
    </source>
</evidence>